<comment type="caution">
    <text evidence="3">The sequence shown here is derived from an EMBL/GenBank/DDBJ whole genome shotgun (WGS) entry which is preliminary data.</text>
</comment>
<protein>
    <submittedName>
        <fullName evidence="3">Amidohydrolase YtcJ-like protein</fullName>
    </submittedName>
</protein>
<name>A0ABR0S5M5_9HYPO</name>
<feature type="domain" description="Amidohydrolase 3" evidence="2">
    <location>
        <begin position="89"/>
        <end position="574"/>
    </location>
</feature>
<dbReference type="InterPro" id="IPR013108">
    <property type="entry name" value="Amidohydro_3"/>
</dbReference>
<dbReference type="PANTHER" id="PTHR22642">
    <property type="entry name" value="IMIDAZOLONEPROPIONASE"/>
    <property type="match status" value="1"/>
</dbReference>
<dbReference type="EMBL" id="JAVFKD010000016">
    <property type="protein sequence ID" value="KAK5987137.1"/>
    <property type="molecule type" value="Genomic_DNA"/>
</dbReference>
<dbReference type="InterPro" id="IPR011059">
    <property type="entry name" value="Metal-dep_hydrolase_composite"/>
</dbReference>
<dbReference type="Gene3D" id="3.20.20.140">
    <property type="entry name" value="Metal-dependent hydrolases"/>
    <property type="match status" value="1"/>
</dbReference>
<feature type="chain" id="PRO_5046347593" evidence="1">
    <location>
        <begin position="23"/>
        <end position="578"/>
    </location>
</feature>
<keyword evidence="4" id="KW-1185">Reference proteome</keyword>
<organism evidence="3 4">
    <name type="scientific">Cladobotryum mycophilum</name>
    <dbReference type="NCBI Taxonomy" id="491253"/>
    <lineage>
        <taxon>Eukaryota</taxon>
        <taxon>Fungi</taxon>
        <taxon>Dikarya</taxon>
        <taxon>Ascomycota</taxon>
        <taxon>Pezizomycotina</taxon>
        <taxon>Sordariomycetes</taxon>
        <taxon>Hypocreomycetidae</taxon>
        <taxon>Hypocreales</taxon>
        <taxon>Hypocreaceae</taxon>
        <taxon>Cladobotryum</taxon>
    </lineage>
</organism>
<dbReference type="SUPFAM" id="SSF51338">
    <property type="entry name" value="Composite domain of metallo-dependent hydrolases"/>
    <property type="match status" value="1"/>
</dbReference>
<dbReference type="Gene3D" id="3.10.310.70">
    <property type="match status" value="1"/>
</dbReference>
<evidence type="ECO:0000313" key="4">
    <source>
        <dbReference type="Proteomes" id="UP001338125"/>
    </source>
</evidence>
<dbReference type="InterPro" id="IPR033932">
    <property type="entry name" value="YtcJ-like"/>
</dbReference>
<dbReference type="CDD" id="cd01300">
    <property type="entry name" value="YtcJ_like"/>
    <property type="match status" value="1"/>
</dbReference>
<evidence type="ECO:0000256" key="1">
    <source>
        <dbReference type="SAM" id="SignalP"/>
    </source>
</evidence>
<dbReference type="PANTHER" id="PTHR22642:SF2">
    <property type="entry name" value="PROTEIN LONG AFTER FAR-RED 3"/>
    <property type="match status" value="1"/>
</dbReference>
<gene>
    <name evidence="3" type="ORF">PT974_11255</name>
</gene>
<accession>A0ABR0S5M5</accession>
<evidence type="ECO:0000313" key="3">
    <source>
        <dbReference type="EMBL" id="KAK5987137.1"/>
    </source>
</evidence>
<keyword evidence="1" id="KW-0732">Signal</keyword>
<dbReference type="InterPro" id="IPR032466">
    <property type="entry name" value="Metal_Hydrolase"/>
</dbReference>
<sequence length="578" mass="63797">MASSPILRWGSVVSIAAAVALAVSSQLQSPLTSDSLGDASTYCYKGVRTHDDKIPSARCFSVKDGLISHVWADNEELPSDAIRIGSSDGYAIPGLWDGHGHLSQYAEFIHSVDLFGSQTIEEALGRIKKYVASNPGAGTKDNWVRGGGWDQTLFGRMPTAHDIEQDEDLKGIYLMIDRTDYHCNWVSQAVIDLLPGDIPDIPGGEVIRDPGLGVFCDNSMDWVMEYWPKPGLKETAQAVKKAMAKLNEVGLVGLHDAGATPTEIKLYNEMADSDDWTIRVYGMLTCEERNAFCPDDAIKVHRDDNRLIVRSVKLFADGALGSWGSAMIKPYSDHPWSSGSLLINSSTLTQLTKSWASEGYQVNIHAIGDLANRYVVDAFEAALKEQCPGKDLTECQSTHRFRMEHSQIIHPDDQKRMHVMGLIPSIQPTHATSDMKYAEDRLGPQRTQNEAYRMKSVVDLNPVFGSDCPVEPPDPFQGIYAAVARKSPHTGLGPYPEDPNRGWHLEEALSLDEAIWGFTGGAAHGAFLEDKAGVIKEGSFADWVVLDEPLEDIDIEKLRNIRVRETWVGGRKVYSRDP</sequence>
<dbReference type="Pfam" id="PF07969">
    <property type="entry name" value="Amidohydro_3"/>
    <property type="match status" value="1"/>
</dbReference>
<evidence type="ECO:0000259" key="2">
    <source>
        <dbReference type="Pfam" id="PF07969"/>
    </source>
</evidence>
<dbReference type="SUPFAM" id="SSF51556">
    <property type="entry name" value="Metallo-dependent hydrolases"/>
    <property type="match status" value="1"/>
</dbReference>
<dbReference type="Proteomes" id="UP001338125">
    <property type="component" value="Unassembled WGS sequence"/>
</dbReference>
<reference evidence="3 4" key="1">
    <citation type="submission" date="2024-01" db="EMBL/GenBank/DDBJ databases">
        <title>Complete genome of Cladobotryum mycophilum ATHUM6906.</title>
        <authorList>
            <person name="Christinaki A.C."/>
            <person name="Myridakis A.I."/>
            <person name="Kouvelis V.N."/>
        </authorList>
    </citation>
    <scope>NUCLEOTIDE SEQUENCE [LARGE SCALE GENOMIC DNA]</scope>
    <source>
        <strain evidence="3 4">ATHUM6906</strain>
    </source>
</reference>
<proteinExistence type="predicted"/>
<dbReference type="Gene3D" id="2.30.40.10">
    <property type="entry name" value="Urease, subunit C, domain 1"/>
    <property type="match status" value="1"/>
</dbReference>
<feature type="signal peptide" evidence="1">
    <location>
        <begin position="1"/>
        <end position="22"/>
    </location>
</feature>